<evidence type="ECO:0000313" key="4">
    <source>
        <dbReference type="Proteomes" id="UP001499878"/>
    </source>
</evidence>
<accession>A0ABP9T7K5</accession>
<evidence type="ECO:0000313" key="3">
    <source>
        <dbReference type="EMBL" id="GAA5210738.1"/>
    </source>
</evidence>
<dbReference type="PANTHER" id="PTHR11895">
    <property type="entry name" value="TRANSAMIDASE"/>
    <property type="match status" value="1"/>
</dbReference>
<proteinExistence type="inferred from homology"/>
<dbReference type="Proteomes" id="UP001499878">
    <property type="component" value="Unassembled WGS sequence"/>
</dbReference>
<dbReference type="InterPro" id="IPR036928">
    <property type="entry name" value="AS_sf"/>
</dbReference>
<dbReference type="PANTHER" id="PTHR11895:SF7">
    <property type="entry name" value="GLUTAMYL-TRNA(GLN) AMIDOTRANSFERASE SUBUNIT A, MITOCHONDRIAL"/>
    <property type="match status" value="1"/>
</dbReference>
<organism evidence="3 4">
    <name type="scientific">Streptomyces thinghirensis</name>
    <dbReference type="NCBI Taxonomy" id="551547"/>
    <lineage>
        <taxon>Bacteria</taxon>
        <taxon>Bacillati</taxon>
        <taxon>Actinomycetota</taxon>
        <taxon>Actinomycetes</taxon>
        <taxon>Kitasatosporales</taxon>
        <taxon>Streptomycetaceae</taxon>
        <taxon>Streptomyces</taxon>
    </lineage>
</organism>
<comment type="similarity">
    <text evidence="1">Belongs to the amidase family.</text>
</comment>
<gene>
    <name evidence="3" type="ORF">GCM10023323_39560</name>
</gene>
<comment type="caution">
    <text evidence="3">The sequence shown here is derived from an EMBL/GenBank/DDBJ whole genome shotgun (WGS) entry which is preliminary data.</text>
</comment>
<evidence type="ECO:0000256" key="1">
    <source>
        <dbReference type="ARBA" id="ARBA00009199"/>
    </source>
</evidence>
<dbReference type="InterPro" id="IPR023631">
    <property type="entry name" value="Amidase_dom"/>
</dbReference>
<dbReference type="PIRSF" id="PIRSF001221">
    <property type="entry name" value="Amidase_fungi"/>
    <property type="match status" value="1"/>
</dbReference>
<dbReference type="SUPFAM" id="SSF75304">
    <property type="entry name" value="Amidase signature (AS) enzymes"/>
    <property type="match status" value="1"/>
</dbReference>
<evidence type="ECO:0000259" key="2">
    <source>
        <dbReference type="Pfam" id="PF01425"/>
    </source>
</evidence>
<protein>
    <submittedName>
        <fullName evidence="3">Amidase family protein</fullName>
    </submittedName>
</protein>
<dbReference type="EMBL" id="BAABJR010000009">
    <property type="protein sequence ID" value="GAA5210738.1"/>
    <property type="molecule type" value="Genomic_DNA"/>
</dbReference>
<feature type="domain" description="Amidase" evidence="2">
    <location>
        <begin position="40"/>
        <end position="462"/>
    </location>
</feature>
<sequence length="489" mass="51713">MNGRHDEAYGVERMSNDDLWAKSAGWLADAIRMREVSAREVMAAHLERMECVNGHVNAVVSRFDDASLKAADQADKAVARGEEVGPLHGVPVSVKINLAVAGQVTDEGCLTYADDEPETEDAIAVDRMRDAGAIVNARTNMPDLGMRWNTNNDLHGRTYNAWNPDVSPGGSSGGAAVAVATGMSPLALASDFGGSLTVPAALNGVVSLRPTSGRLAAPAHAAIEGDVAVRLFYTDGVIARSVEDVELAFGTLAGAHPLNPSSADAVRGSAPRRALLIRGLPGTPTDPDVRDGLDCTAKALSDAGFDVVEGALPSLDEASALWQGVTYSEMARGLPPEVMAMFSDETRAWTAAVMAQAPLLDTHEVPGALARRIAIATEWSTLLADSPFIVGPVDPGLAWDRDFDSSGDLRKVAGELHERYKLTIAGTFLGLPTLTLPVSVNSQGLPVAVQLLSWRFTEWQLLHAASLIEKYVATRFTPVDPRIPSSVLG</sequence>
<dbReference type="Pfam" id="PF01425">
    <property type="entry name" value="Amidase"/>
    <property type="match status" value="1"/>
</dbReference>
<keyword evidence="4" id="KW-1185">Reference proteome</keyword>
<reference evidence="4" key="1">
    <citation type="journal article" date="2019" name="Int. J. Syst. Evol. Microbiol.">
        <title>The Global Catalogue of Microorganisms (GCM) 10K type strain sequencing project: providing services to taxonomists for standard genome sequencing and annotation.</title>
        <authorList>
            <consortium name="The Broad Institute Genomics Platform"/>
            <consortium name="The Broad Institute Genome Sequencing Center for Infectious Disease"/>
            <person name="Wu L."/>
            <person name="Ma J."/>
        </authorList>
    </citation>
    <scope>NUCLEOTIDE SEQUENCE [LARGE SCALE GENOMIC DNA]</scope>
    <source>
        <strain evidence="4">JCM 18306</strain>
    </source>
</reference>
<dbReference type="InterPro" id="IPR000120">
    <property type="entry name" value="Amidase"/>
</dbReference>
<name>A0ABP9T7K5_9ACTN</name>
<dbReference type="Gene3D" id="3.90.1300.10">
    <property type="entry name" value="Amidase signature (AS) domain"/>
    <property type="match status" value="1"/>
</dbReference>